<dbReference type="CDD" id="cd02440">
    <property type="entry name" value="AdoMet_MTases"/>
    <property type="match status" value="1"/>
</dbReference>
<dbReference type="InterPro" id="IPR029063">
    <property type="entry name" value="SAM-dependent_MTases_sf"/>
</dbReference>
<comment type="caution">
    <text evidence="2">The sequence shown here is derived from an EMBL/GenBank/DDBJ whole genome shotgun (WGS) entry which is preliminary data.</text>
</comment>
<accession>A0A919CKG9</accession>
<feature type="domain" description="Methyltransferase type 11" evidence="1">
    <location>
        <begin position="42"/>
        <end position="86"/>
    </location>
</feature>
<evidence type="ECO:0000313" key="2">
    <source>
        <dbReference type="EMBL" id="GHD33744.1"/>
    </source>
</evidence>
<name>A0A919CKG9_9GAMM</name>
<reference evidence="2" key="2">
    <citation type="submission" date="2020-09" db="EMBL/GenBank/DDBJ databases">
        <authorList>
            <person name="Sun Q."/>
            <person name="Kim S."/>
        </authorList>
    </citation>
    <scope>NUCLEOTIDE SEQUENCE</scope>
    <source>
        <strain evidence="2">KCTC 23430</strain>
    </source>
</reference>
<evidence type="ECO:0000259" key="1">
    <source>
        <dbReference type="Pfam" id="PF08241"/>
    </source>
</evidence>
<dbReference type="Gene3D" id="3.40.50.150">
    <property type="entry name" value="Vaccinia Virus protein VP39"/>
    <property type="match status" value="1"/>
</dbReference>
<sequence>MYNALEPLTSEMRVLQFAPDNTLVPDNFLSYTSSTYKGENSLDMMHTGLADSTFDLIVSNHVIEHVPDDLKALSESLRLVGKKGIVHVCAPTPADTPETVDWGFPDSQKTQHYRNYGADMGCRLLECDPKLNCFAVFGIDSITRVSDVVFFFSRDNSRLNDFLARLQAAGFMCVYLQLAGK</sequence>
<dbReference type="EMBL" id="BMYM01000002">
    <property type="protein sequence ID" value="GHD33744.1"/>
    <property type="molecule type" value="Genomic_DNA"/>
</dbReference>
<organism evidence="2 3">
    <name type="scientific">Parahalioglobus pacificus</name>
    <dbReference type="NCBI Taxonomy" id="930806"/>
    <lineage>
        <taxon>Bacteria</taxon>
        <taxon>Pseudomonadati</taxon>
        <taxon>Pseudomonadota</taxon>
        <taxon>Gammaproteobacteria</taxon>
        <taxon>Cellvibrionales</taxon>
        <taxon>Halieaceae</taxon>
        <taxon>Parahalioglobus</taxon>
    </lineage>
</organism>
<protein>
    <recommendedName>
        <fullName evidence="1">Methyltransferase type 11 domain-containing protein</fullName>
    </recommendedName>
</protein>
<proteinExistence type="predicted"/>
<dbReference type="Proteomes" id="UP000644693">
    <property type="component" value="Unassembled WGS sequence"/>
</dbReference>
<dbReference type="RefSeq" id="WP_189477528.1">
    <property type="nucleotide sequence ID" value="NZ_BMYM01000002.1"/>
</dbReference>
<dbReference type="Pfam" id="PF08241">
    <property type="entry name" value="Methyltransf_11"/>
    <property type="match status" value="1"/>
</dbReference>
<evidence type="ECO:0000313" key="3">
    <source>
        <dbReference type="Proteomes" id="UP000644693"/>
    </source>
</evidence>
<dbReference type="GO" id="GO:0008757">
    <property type="term" value="F:S-adenosylmethionine-dependent methyltransferase activity"/>
    <property type="evidence" value="ECO:0007669"/>
    <property type="project" value="InterPro"/>
</dbReference>
<dbReference type="SUPFAM" id="SSF53335">
    <property type="entry name" value="S-adenosyl-L-methionine-dependent methyltransferases"/>
    <property type="match status" value="1"/>
</dbReference>
<dbReference type="AlphaFoldDB" id="A0A919CKG9"/>
<gene>
    <name evidence="2" type="ORF">GCM10007053_18560</name>
</gene>
<reference evidence="2" key="1">
    <citation type="journal article" date="2014" name="Int. J. Syst. Evol. Microbiol.">
        <title>Complete genome sequence of Corynebacterium casei LMG S-19264T (=DSM 44701T), isolated from a smear-ripened cheese.</title>
        <authorList>
            <consortium name="US DOE Joint Genome Institute (JGI-PGF)"/>
            <person name="Walter F."/>
            <person name="Albersmeier A."/>
            <person name="Kalinowski J."/>
            <person name="Ruckert C."/>
        </authorList>
    </citation>
    <scope>NUCLEOTIDE SEQUENCE</scope>
    <source>
        <strain evidence="2">KCTC 23430</strain>
    </source>
</reference>
<dbReference type="InterPro" id="IPR013216">
    <property type="entry name" value="Methyltransf_11"/>
</dbReference>
<keyword evidence="3" id="KW-1185">Reference proteome</keyword>